<keyword evidence="8" id="KW-0067">ATP-binding</keyword>
<keyword evidence="11" id="KW-0594">Phospholipid biosynthesis</keyword>
<dbReference type="SUPFAM" id="SSF111331">
    <property type="entry name" value="NAD kinase/diacylglycerol kinase-like"/>
    <property type="match status" value="1"/>
</dbReference>
<dbReference type="GO" id="GO:0004143">
    <property type="term" value="F:ATP-dependent diacylglycerol kinase activity"/>
    <property type="evidence" value="ECO:0007669"/>
    <property type="project" value="TreeGrafter"/>
</dbReference>
<name>A0A4R3L9G7_9BACL</name>
<evidence type="ECO:0000256" key="5">
    <source>
        <dbReference type="ARBA" id="ARBA00022723"/>
    </source>
</evidence>
<dbReference type="PANTHER" id="PTHR12358:SF106">
    <property type="entry name" value="LIPID KINASE YEGS"/>
    <property type="match status" value="1"/>
</dbReference>
<evidence type="ECO:0000256" key="11">
    <source>
        <dbReference type="ARBA" id="ARBA00023209"/>
    </source>
</evidence>
<dbReference type="PANTHER" id="PTHR12358">
    <property type="entry name" value="SPHINGOSINE KINASE"/>
    <property type="match status" value="1"/>
</dbReference>
<dbReference type="OrthoDB" id="142078at2"/>
<evidence type="ECO:0000313" key="15">
    <source>
        <dbReference type="Proteomes" id="UP000294937"/>
    </source>
</evidence>
<protein>
    <submittedName>
        <fullName evidence="14">Diacylglycerol kinase (ATP)</fullName>
    </submittedName>
</protein>
<evidence type="ECO:0000256" key="4">
    <source>
        <dbReference type="ARBA" id="ARBA00022679"/>
    </source>
</evidence>
<comment type="caution">
    <text evidence="14">The sequence shown here is derived from an EMBL/GenBank/DDBJ whole genome shotgun (WGS) entry which is preliminary data.</text>
</comment>
<dbReference type="RefSeq" id="WP_131923832.1">
    <property type="nucleotide sequence ID" value="NZ_SMAG01000002.1"/>
</dbReference>
<keyword evidence="10" id="KW-0443">Lipid metabolism</keyword>
<dbReference type="Proteomes" id="UP000294937">
    <property type="component" value="Unassembled WGS sequence"/>
</dbReference>
<dbReference type="InterPro" id="IPR050187">
    <property type="entry name" value="Lipid_Phosphate_FormReg"/>
</dbReference>
<evidence type="ECO:0000259" key="13">
    <source>
        <dbReference type="PROSITE" id="PS50146"/>
    </source>
</evidence>
<feature type="domain" description="DAGKc" evidence="13">
    <location>
        <begin position="1"/>
        <end position="131"/>
    </location>
</feature>
<dbReference type="InterPro" id="IPR045540">
    <property type="entry name" value="YegS/DAGK_C"/>
</dbReference>
<evidence type="ECO:0000256" key="2">
    <source>
        <dbReference type="ARBA" id="ARBA00005983"/>
    </source>
</evidence>
<dbReference type="Gene3D" id="2.60.200.40">
    <property type="match status" value="1"/>
</dbReference>
<keyword evidence="12" id="KW-1208">Phospholipid metabolism</keyword>
<keyword evidence="7 14" id="KW-0418">Kinase</keyword>
<dbReference type="InterPro" id="IPR017438">
    <property type="entry name" value="ATP-NAD_kinase_N"/>
</dbReference>
<keyword evidence="4" id="KW-0808">Transferase</keyword>
<evidence type="ECO:0000256" key="9">
    <source>
        <dbReference type="ARBA" id="ARBA00022842"/>
    </source>
</evidence>
<comment type="similarity">
    <text evidence="2">Belongs to the diacylglycerol/lipid kinase family.</text>
</comment>
<dbReference type="NCBIfam" id="TIGR00147">
    <property type="entry name" value="YegS/Rv2252/BmrU family lipid kinase"/>
    <property type="match status" value="1"/>
</dbReference>
<evidence type="ECO:0000256" key="7">
    <source>
        <dbReference type="ARBA" id="ARBA00022777"/>
    </source>
</evidence>
<dbReference type="Pfam" id="PF00781">
    <property type="entry name" value="DAGK_cat"/>
    <property type="match status" value="1"/>
</dbReference>
<dbReference type="GO" id="GO:0046872">
    <property type="term" value="F:metal ion binding"/>
    <property type="evidence" value="ECO:0007669"/>
    <property type="project" value="UniProtKB-KW"/>
</dbReference>
<keyword evidence="6" id="KW-0547">Nucleotide-binding</keyword>
<dbReference type="GO" id="GO:0005886">
    <property type="term" value="C:plasma membrane"/>
    <property type="evidence" value="ECO:0007669"/>
    <property type="project" value="TreeGrafter"/>
</dbReference>
<dbReference type="InterPro" id="IPR001206">
    <property type="entry name" value="Diacylglycerol_kinase_cat_dom"/>
</dbReference>
<dbReference type="EMBL" id="SMAG01000002">
    <property type="protein sequence ID" value="TCS95868.1"/>
    <property type="molecule type" value="Genomic_DNA"/>
</dbReference>
<comment type="cofactor">
    <cofactor evidence="1">
        <name>Mg(2+)</name>
        <dbReference type="ChEBI" id="CHEBI:18420"/>
    </cofactor>
</comment>
<keyword evidence="9" id="KW-0460">Magnesium</keyword>
<evidence type="ECO:0000256" key="12">
    <source>
        <dbReference type="ARBA" id="ARBA00023264"/>
    </source>
</evidence>
<evidence type="ECO:0000256" key="10">
    <source>
        <dbReference type="ARBA" id="ARBA00023098"/>
    </source>
</evidence>
<sequence>MPRARLIYNPFAGKELVEKQLSKILDCLEHAGYETSCCATQGMGHATKEAAEAAKRGFEVVIAAGGDGTIHEVINGLAPFSQPPKLGILPAGTTNDFARALRLPSSLRRACEVIATGQTKRIDLGQRDDRYFINVAAAGRITEVTYEAPHHLKALMGPLAYYAKAAEKLGRLNQPFSVQLKTPRTTWTEEIMLLIIANSASVGGFVNFAPDADLSDGKLDVIIVPKTTIPELLQLVALAYKGEHLSHSRLIYFQTEELEIATTEPLKLNLDGEWRGNLSGRYTVLPKHLEVFVPYVPHMKNIKEVGQRRKLRRSLLK</sequence>
<dbReference type="SMART" id="SM00046">
    <property type="entry name" value="DAGKc"/>
    <property type="match status" value="1"/>
</dbReference>
<evidence type="ECO:0000256" key="1">
    <source>
        <dbReference type="ARBA" id="ARBA00001946"/>
    </source>
</evidence>
<evidence type="ECO:0000256" key="3">
    <source>
        <dbReference type="ARBA" id="ARBA00022516"/>
    </source>
</evidence>
<evidence type="ECO:0000256" key="8">
    <source>
        <dbReference type="ARBA" id="ARBA00022840"/>
    </source>
</evidence>
<accession>A0A4R3L9G7</accession>
<dbReference type="GO" id="GO:0005524">
    <property type="term" value="F:ATP binding"/>
    <property type="evidence" value="ECO:0007669"/>
    <property type="project" value="UniProtKB-KW"/>
</dbReference>
<organism evidence="14 15">
    <name type="scientific">Hazenella coriacea</name>
    <dbReference type="NCBI Taxonomy" id="1179467"/>
    <lineage>
        <taxon>Bacteria</taxon>
        <taxon>Bacillati</taxon>
        <taxon>Bacillota</taxon>
        <taxon>Bacilli</taxon>
        <taxon>Bacillales</taxon>
        <taxon>Thermoactinomycetaceae</taxon>
        <taxon>Hazenella</taxon>
    </lineage>
</organism>
<keyword evidence="15" id="KW-1185">Reference proteome</keyword>
<dbReference type="AlphaFoldDB" id="A0A4R3L9G7"/>
<gene>
    <name evidence="14" type="ORF">EDD58_102450</name>
</gene>
<evidence type="ECO:0000256" key="6">
    <source>
        <dbReference type="ARBA" id="ARBA00022741"/>
    </source>
</evidence>
<evidence type="ECO:0000313" key="14">
    <source>
        <dbReference type="EMBL" id="TCS95868.1"/>
    </source>
</evidence>
<dbReference type="Pfam" id="PF19279">
    <property type="entry name" value="YegS_C"/>
    <property type="match status" value="1"/>
</dbReference>
<dbReference type="InterPro" id="IPR005218">
    <property type="entry name" value="Diacylglycerol/lipid_kinase"/>
</dbReference>
<reference evidence="14 15" key="1">
    <citation type="submission" date="2019-03" db="EMBL/GenBank/DDBJ databases">
        <title>Genomic Encyclopedia of Type Strains, Phase IV (KMG-IV): sequencing the most valuable type-strain genomes for metagenomic binning, comparative biology and taxonomic classification.</title>
        <authorList>
            <person name="Goeker M."/>
        </authorList>
    </citation>
    <scope>NUCLEOTIDE SEQUENCE [LARGE SCALE GENOMIC DNA]</scope>
    <source>
        <strain evidence="14 15">DSM 45707</strain>
    </source>
</reference>
<dbReference type="GO" id="GO:0008654">
    <property type="term" value="P:phospholipid biosynthetic process"/>
    <property type="evidence" value="ECO:0007669"/>
    <property type="project" value="UniProtKB-KW"/>
</dbReference>
<dbReference type="InterPro" id="IPR016064">
    <property type="entry name" value="NAD/diacylglycerol_kinase_sf"/>
</dbReference>
<keyword evidence="3" id="KW-0444">Lipid biosynthesis</keyword>
<dbReference type="Gene3D" id="3.40.50.10330">
    <property type="entry name" value="Probable inorganic polyphosphate/atp-NAD kinase, domain 1"/>
    <property type="match status" value="1"/>
</dbReference>
<dbReference type="PROSITE" id="PS50146">
    <property type="entry name" value="DAGK"/>
    <property type="match status" value="1"/>
</dbReference>
<keyword evidence="5" id="KW-0479">Metal-binding</keyword>
<proteinExistence type="inferred from homology"/>